<accession>A0A7S3Q1N2</accession>
<feature type="compositionally biased region" description="Low complexity" evidence="7">
    <location>
        <begin position="316"/>
        <end position="328"/>
    </location>
</feature>
<keyword evidence="8" id="KW-0732">Signal</keyword>
<reference evidence="9" key="1">
    <citation type="submission" date="2021-01" db="EMBL/GenBank/DDBJ databases">
        <authorList>
            <person name="Corre E."/>
            <person name="Pelletier E."/>
            <person name="Niang G."/>
            <person name="Scheremetjew M."/>
            <person name="Finn R."/>
            <person name="Kale V."/>
            <person name="Holt S."/>
            <person name="Cochrane G."/>
            <person name="Meng A."/>
            <person name="Brown T."/>
            <person name="Cohen L."/>
        </authorList>
    </citation>
    <scope>NUCLEOTIDE SEQUENCE</scope>
    <source>
        <strain evidence="9">MM31A-1</strain>
    </source>
</reference>
<keyword evidence="4" id="KW-0677">Repeat</keyword>
<evidence type="ECO:0000256" key="3">
    <source>
        <dbReference type="ARBA" id="ARBA00022522"/>
    </source>
</evidence>
<evidence type="ECO:0000256" key="1">
    <source>
        <dbReference type="ARBA" id="ARBA00006241"/>
    </source>
</evidence>
<dbReference type="PANTHER" id="PTHR44826:SF3">
    <property type="entry name" value="SPORE COAT PROTEIN SP85"/>
    <property type="match status" value="1"/>
</dbReference>
<dbReference type="InterPro" id="IPR051860">
    <property type="entry name" value="Plasmodium_CSP_Invasion"/>
</dbReference>
<dbReference type="AlphaFoldDB" id="A0A7S3Q1N2"/>
<feature type="compositionally biased region" description="Polar residues" evidence="7">
    <location>
        <begin position="199"/>
        <end position="208"/>
    </location>
</feature>
<evidence type="ECO:0000256" key="2">
    <source>
        <dbReference type="ARBA" id="ARBA00021911"/>
    </source>
</evidence>
<evidence type="ECO:0000256" key="4">
    <source>
        <dbReference type="ARBA" id="ARBA00022737"/>
    </source>
</evidence>
<feature type="region of interest" description="Disordered" evidence="7">
    <location>
        <begin position="162"/>
        <end position="331"/>
    </location>
</feature>
<comment type="function">
    <text evidence="6">Essential sporozoite protein. In the mosquito vector, required for sporozoite development in the oocyst, migration through the vector hemolymph and entry into the vector salivary glands. In the vertebrate host, required for sporozoite migration through the host dermis and infection of host hepatocytes. Binds to highly sulfated heparan sulfate proteoglycans (HSPGs) on the surface of host hepatocytes.</text>
</comment>
<sequence length="477" mass="51945">MKYLPSIVLGLGFIKVVRSQDCASSSPLGYVDTATSIRFLIPYPPGTEGSIRKSCLWISRNKYSQPNLTRSRCSIRGVDTFPTISVADYCPQSCNCCVDSDEWFTIQVDTGGFITKQCDWVSRIKETQPGLLNSRCSMPEVSQYCPYTCDVCDAFLNAPVPTKSPSPSVSHQPSVSNQPSTSMYPSSVPSKVPSKLPSNMPSNEPSLTPSQSPSEMPSEHPSELPSEMPSEHPSELPSEMPSEHPSEIPSELPSEHPSDLPSEVPSEHPSELPSQLPSEEPSSLPSLMPSFMPSEMPSNLPSSIPSISSKPTLRFAPSSAPTTSPKPSVSLIPSLSPTNTATLENLNRFCFDTDPSIRFMVPDPPGTNNGKRKTCKWVQRLKNTQPNLIWKRCGIGGVNGIPNLSIADYCPKACDTCGSCQNSRERFVIPNPPGVEGSIRKSCNWITRVRNASPNLWFKRCAIDIVAEKCAAGCELC</sequence>
<evidence type="ECO:0000256" key="8">
    <source>
        <dbReference type="SAM" id="SignalP"/>
    </source>
</evidence>
<organism evidence="9">
    <name type="scientific">Chaetoceros debilis</name>
    <dbReference type="NCBI Taxonomy" id="122233"/>
    <lineage>
        <taxon>Eukaryota</taxon>
        <taxon>Sar</taxon>
        <taxon>Stramenopiles</taxon>
        <taxon>Ochrophyta</taxon>
        <taxon>Bacillariophyta</taxon>
        <taxon>Coscinodiscophyceae</taxon>
        <taxon>Chaetocerotophycidae</taxon>
        <taxon>Chaetocerotales</taxon>
        <taxon>Chaetocerotaceae</taxon>
        <taxon>Chaetoceros</taxon>
    </lineage>
</organism>
<evidence type="ECO:0000256" key="7">
    <source>
        <dbReference type="SAM" id="MobiDB-lite"/>
    </source>
</evidence>
<dbReference type="EMBL" id="HBIO01009302">
    <property type="protein sequence ID" value="CAE0462312.1"/>
    <property type="molecule type" value="Transcribed_RNA"/>
</dbReference>
<evidence type="ECO:0000256" key="6">
    <source>
        <dbReference type="ARBA" id="ARBA00045806"/>
    </source>
</evidence>
<keyword evidence="3" id="KW-0748">Sporozoite</keyword>
<dbReference type="PANTHER" id="PTHR44826">
    <property type="entry name" value="SPORE COAT PROTEIN SP85"/>
    <property type="match status" value="1"/>
</dbReference>
<proteinExistence type="inferred from homology"/>
<feature type="signal peptide" evidence="8">
    <location>
        <begin position="1"/>
        <end position="19"/>
    </location>
</feature>
<comment type="similarity">
    <text evidence="1">Belongs to the plasmodium circumsporozoite protein family.</text>
</comment>
<feature type="compositionally biased region" description="Low complexity" evidence="7">
    <location>
        <begin position="162"/>
        <end position="198"/>
    </location>
</feature>
<evidence type="ECO:0000313" key="9">
    <source>
        <dbReference type="EMBL" id="CAE0462312.1"/>
    </source>
</evidence>
<feature type="compositionally biased region" description="Low complexity" evidence="7">
    <location>
        <begin position="271"/>
        <end position="309"/>
    </location>
</feature>
<evidence type="ECO:0000256" key="5">
    <source>
        <dbReference type="ARBA" id="ARBA00033726"/>
    </source>
</evidence>
<protein>
    <recommendedName>
        <fullName evidence="2">Circumsporozoite protein</fullName>
    </recommendedName>
</protein>
<name>A0A7S3Q1N2_9STRA</name>
<gene>
    <name evidence="9" type="ORF">CDEB00056_LOCUS7153</name>
</gene>
<comment type="function">
    <text evidence="5">In the vertebrate host, binds to highly sulfated heparan sulfate proteoglycans (HSPGs) on the surface of host hepatocytes and is required for sporozoite invasion of the host hepatocytes.</text>
</comment>
<feature type="chain" id="PRO_5031365111" description="Circumsporozoite protein" evidence="8">
    <location>
        <begin position="20"/>
        <end position="477"/>
    </location>
</feature>